<organism evidence="2">
    <name type="scientific">Anopheles coluzzii</name>
    <name type="common">African malaria mosquito</name>
    <dbReference type="NCBI Taxonomy" id="1518534"/>
    <lineage>
        <taxon>Eukaryota</taxon>
        <taxon>Metazoa</taxon>
        <taxon>Ecdysozoa</taxon>
        <taxon>Arthropoda</taxon>
        <taxon>Hexapoda</taxon>
        <taxon>Insecta</taxon>
        <taxon>Pterygota</taxon>
        <taxon>Neoptera</taxon>
        <taxon>Endopterygota</taxon>
        <taxon>Diptera</taxon>
        <taxon>Nematocera</taxon>
        <taxon>Culicoidea</taxon>
        <taxon>Culicidae</taxon>
        <taxon>Anophelinae</taxon>
        <taxon>Anopheles</taxon>
    </lineage>
</organism>
<dbReference type="Proteomes" id="UP000075882">
    <property type="component" value="Unassembled WGS sequence"/>
</dbReference>
<accession>A0A8W7PZI7</accession>
<evidence type="ECO:0000256" key="1">
    <source>
        <dbReference type="SAM" id="MobiDB-lite"/>
    </source>
</evidence>
<dbReference type="EnsemblMetazoa" id="ACOM040360-RA">
    <property type="protein sequence ID" value="ACOM040360-PA.1"/>
    <property type="gene ID" value="ACOM040360"/>
</dbReference>
<feature type="compositionally biased region" description="Basic residues" evidence="1">
    <location>
        <begin position="80"/>
        <end position="90"/>
    </location>
</feature>
<protein>
    <submittedName>
        <fullName evidence="2">Uncharacterized protein</fullName>
    </submittedName>
</protein>
<feature type="compositionally biased region" description="Basic and acidic residues" evidence="1">
    <location>
        <begin position="20"/>
        <end position="31"/>
    </location>
</feature>
<evidence type="ECO:0000313" key="2">
    <source>
        <dbReference type="EnsemblMetazoa" id="ACOM040360-PA.1"/>
    </source>
</evidence>
<proteinExistence type="predicted"/>
<reference evidence="2" key="1">
    <citation type="submission" date="2022-08" db="UniProtKB">
        <authorList>
            <consortium name="EnsemblMetazoa"/>
        </authorList>
    </citation>
    <scope>IDENTIFICATION</scope>
</reference>
<feature type="region of interest" description="Disordered" evidence="1">
    <location>
        <begin position="20"/>
        <end position="93"/>
    </location>
</feature>
<dbReference type="AlphaFoldDB" id="A0A8W7PZI7"/>
<sequence length="123" mass="13851">MNGTPDHARPECEAIFVRRLFDPVRPTREGPHSGPDGPAERKAAGPDAARNNRDCSIPSLKDVRHRLSSPSSPSREPHRLTRKKRTRTHRCVPSFQAEYASITACESKQKSEPRERDVESKNV</sequence>
<name>A0A8W7PZI7_ANOCL</name>